<dbReference type="InterPro" id="IPR009317">
    <property type="entry name" value="ChaB"/>
</dbReference>
<dbReference type="EMBL" id="JADIKL010000004">
    <property type="protein sequence ID" value="MFK2931068.1"/>
    <property type="molecule type" value="Genomic_DNA"/>
</dbReference>
<proteinExistence type="predicted"/>
<evidence type="ECO:0000313" key="2">
    <source>
        <dbReference type="Proteomes" id="UP001620397"/>
    </source>
</evidence>
<dbReference type="RefSeq" id="WP_404538787.1">
    <property type="nucleotide sequence ID" value="NZ_JADIKL010000004.1"/>
</dbReference>
<sequence length="49" mass="5550">MISVITFNHAWEEYADEHKQRGGESREETVRKVAWSAVKQGCAKGDDAK</sequence>
<keyword evidence="2" id="KW-1185">Reference proteome</keyword>
<dbReference type="Gene3D" id="1.10.1740.70">
    <property type="entry name" value="ChaB"/>
    <property type="match status" value="1"/>
</dbReference>
<dbReference type="Pfam" id="PF06150">
    <property type="entry name" value="ChaB"/>
    <property type="match status" value="1"/>
</dbReference>
<organism evidence="1 2">
    <name type="scientific">Dyella agri</name>
    <dbReference type="NCBI Taxonomy" id="1926869"/>
    <lineage>
        <taxon>Bacteria</taxon>
        <taxon>Pseudomonadati</taxon>
        <taxon>Pseudomonadota</taxon>
        <taxon>Gammaproteobacteria</taxon>
        <taxon>Lysobacterales</taxon>
        <taxon>Rhodanobacteraceae</taxon>
        <taxon>Dyella</taxon>
    </lineage>
</organism>
<accession>A0ABW8KJ07</accession>
<name>A0ABW8KJ07_9GAMM</name>
<dbReference type="InterPro" id="IPR037205">
    <property type="entry name" value="ChaB_sf"/>
</dbReference>
<comment type="caution">
    <text evidence="1">The sequence shown here is derived from an EMBL/GenBank/DDBJ whole genome shotgun (WGS) entry which is preliminary data.</text>
</comment>
<gene>
    <name evidence="1" type="ORF">ISP14_09715</name>
</gene>
<dbReference type="SUPFAM" id="SSF140376">
    <property type="entry name" value="ChaB-like"/>
    <property type="match status" value="1"/>
</dbReference>
<evidence type="ECO:0000313" key="1">
    <source>
        <dbReference type="EMBL" id="MFK2931068.1"/>
    </source>
</evidence>
<protein>
    <submittedName>
        <fullName evidence="1">ChaB family protein</fullName>
    </submittedName>
</protein>
<dbReference type="Proteomes" id="UP001620397">
    <property type="component" value="Unassembled WGS sequence"/>
</dbReference>
<reference evidence="1 2" key="1">
    <citation type="submission" date="2020-10" db="EMBL/GenBank/DDBJ databases">
        <title>Phylogeny of dyella-like bacteria.</title>
        <authorList>
            <person name="Fu J."/>
        </authorList>
    </citation>
    <scope>NUCLEOTIDE SEQUENCE [LARGE SCALE GENOMIC DNA]</scope>
    <source>
        <strain evidence="1 2">DKC-1</strain>
    </source>
</reference>